<dbReference type="Proteomes" id="UP001218034">
    <property type="component" value="Chromosome"/>
</dbReference>
<organism evidence="3 4">
    <name type="scientific">Candidatus Nanohalococcus occultus</name>
    <dbReference type="NCBI Taxonomy" id="2978047"/>
    <lineage>
        <taxon>Archaea</taxon>
        <taxon>Candidatus Nanohalarchaeota</taxon>
        <taxon>Candidatus Nanohalarchaeota incertae sedis</taxon>
        <taxon>Candidatus Nanohalococcus</taxon>
    </lineage>
</organism>
<dbReference type="InterPro" id="IPR022651">
    <property type="entry name" value="S_layer_C"/>
</dbReference>
<feature type="region of interest" description="Disordered" evidence="1">
    <location>
        <begin position="1169"/>
        <end position="1189"/>
    </location>
</feature>
<accession>A0ABY8CD31</accession>
<feature type="compositionally biased region" description="Gly residues" evidence="1">
    <location>
        <begin position="556"/>
        <end position="566"/>
    </location>
</feature>
<name>A0ABY8CD31_9ARCH</name>
<dbReference type="RefSeq" id="WP_347722000.1">
    <property type="nucleotide sequence ID" value="NZ_CP104395.1"/>
</dbReference>
<feature type="compositionally biased region" description="Polar residues" evidence="1">
    <location>
        <begin position="835"/>
        <end position="849"/>
    </location>
</feature>
<feature type="domain" description="S-layer protein outer" evidence="2">
    <location>
        <begin position="42"/>
        <end position="1340"/>
    </location>
</feature>
<feature type="region of interest" description="Disordered" evidence="1">
    <location>
        <begin position="556"/>
        <end position="576"/>
    </location>
</feature>
<evidence type="ECO:0000259" key="2">
    <source>
        <dbReference type="Pfam" id="PF05124"/>
    </source>
</evidence>
<keyword evidence="4" id="KW-1185">Reference proteome</keyword>
<dbReference type="NCBIfam" id="TIGR01564">
    <property type="entry name" value="S_layer_MJ"/>
    <property type="match status" value="1"/>
</dbReference>
<sequence length="1359" mass="140735">MRNIKKITKTLAGSALLVGATLAGAASMGAAQSSGSSGSLGEYPSQFIDEDGMVDTTVVVGESAKSADVLGATSIAAGLGNAAFTTESVSVGGFGWSATEGVTLNTRNDDLYFGDEINAVRKTLTQDELNVLSETTFRDDGGDETDVTNYLNVGKLEVTFSNDAEELDNEDPEVYVSTPTSVGASPSDHLYNLQANFEDTLDFTDSEVAGEEITLFGTTYTIAEDNKDNTDELLLYGSSETVSVSTDEEPSTISIDGEEVTIGVEAVTGSDTAAITVNGELDEYEEDESFTVNGQEVRVDNIIQTSNDQSAGTVSFSIGSAEMTLSDGEPIQNDEDDDVDGTYVEFNGDSGSDSIDSVSSIDVYVGAPEDDEDAVVADETFVHDAFPGIEFQFGGLNPDSSEADSTEEIEFSARNDETIQVSASLNQDSNLDFLHYDGSSIELADDDGETIHGVEGAQVREDEYFITDAGGFSHYWETTGIDRDSTETLSSGDQATIDLTDRASGSDVEVTLDADTSNDVYRDTEIIDGQTYHFFLEGTGSDPYFEVAWGTDAGTDGSGVQTGGSSSGTTTAFPTLETENGGRLTFYEPSQDPSGLGLGTNLIGFNSLGDSEGNTGEFFIDDGTSTGSYETEDDILRATLKTNGATSTTYDGNAVESFGSNIYWGDSDHDGAYSSGEAIIDQSGGGSDSQLESGDTVITSGSLDLTNFGSAVNYYDDASDTGSYTDGEVIYDESGGTDDNTVAASETRITSVTVKSGSDTDVSTIDYGLNQLTSVKDTDEDAGKSLSSVSSASVDVVDTGGTSGTLEAGDSVFIDLGNDGTYNAEDPVLVDNGLTAGSSTTDQTLTGSWTEGEDGTNEAVIFDVGSNDGGGDADTDVYFSGGTGTIGDASTITVGSATGVSNPVKYFDVPGTSSGQDASDSVYIDMSGSGTVTDETASADNPDFRIRGFQTTYSAGSTVSAGDMDVGASLASFASSEKFTDDSGDSDVFENGEAIVSSADSNLDSGDTVVTSGSADLSDLSATSNLYVEQSGNSQYTDGEDIIAYSVLDTGSSSATVAGSNLNAFSSNIKHMDGGNSQFDSGETVVDDADGSDDYTTGDTVFGGSSGSVEYFSTDSEETNGVTSGLFSALPSSEPGAVFIEEETDSENQHGYVVTADYSSSEERLELSAPTFSDPSMRETDSLESNDDVTEGFDVFGAFTSYDSNEEGSLTISYPDAQAVVGAAFTAAGGSLSAGGDSSSVSMNPSYSGTGFPAESFVALDSEVSSPEAVGNMILVGGPAVNQLVADLAENNQTWTGNEYSEGDQVVDMVNDAFSQGQDALVVAGYSSSDTRSAAAAMANWNSISEKLSGKDTVNLATQ</sequence>
<reference evidence="3 4" key="1">
    <citation type="submission" date="2022-09" db="EMBL/GenBank/DDBJ databases">
        <title>Xylan utilization by haloarchaea-nanohaloarchaea associations.</title>
        <authorList>
            <person name="Yakimov M."/>
        </authorList>
    </citation>
    <scope>NUCLEOTIDE SEQUENCE [LARGE SCALE GENOMIC DNA]</scope>
    <source>
        <strain evidence="3 4">SVXNc</strain>
    </source>
</reference>
<proteinExistence type="predicted"/>
<dbReference type="GeneID" id="90589531"/>
<evidence type="ECO:0000313" key="3">
    <source>
        <dbReference type="EMBL" id="WEL19128.1"/>
    </source>
</evidence>
<evidence type="ECO:0000256" key="1">
    <source>
        <dbReference type="SAM" id="MobiDB-lite"/>
    </source>
</evidence>
<gene>
    <name evidence="3" type="ORF">SVXNc_0096</name>
</gene>
<evidence type="ECO:0000313" key="4">
    <source>
        <dbReference type="Proteomes" id="UP001218034"/>
    </source>
</evidence>
<dbReference type="InterPro" id="IPR006454">
    <property type="entry name" value="S_layer_MJ"/>
</dbReference>
<dbReference type="Pfam" id="PF05124">
    <property type="entry name" value="S_layer_C"/>
    <property type="match status" value="1"/>
</dbReference>
<dbReference type="EMBL" id="CP104395">
    <property type="protein sequence ID" value="WEL19128.1"/>
    <property type="molecule type" value="Genomic_DNA"/>
</dbReference>
<feature type="region of interest" description="Disordered" evidence="1">
    <location>
        <begin position="834"/>
        <end position="853"/>
    </location>
</feature>
<protein>
    <recommendedName>
        <fullName evidence="2">S-layer protein outer domain-containing protein</fullName>
    </recommendedName>
</protein>